<evidence type="ECO:0000256" key="2">
    <source>
        <dbReference type="SAM" id="Phobius"/>
    </source>
</evidence>
<protein>
    <submittedName>
        <fullName evidence="3">Heat shock 70 kDa protein 12B</fullName>
    </submittedName>
</protein>
<dbReference type="InParanoid" id="K1RRW5"/>
<dbReference type="HOGENOM" id="CLU_559291_0_0_1"/>
<keyword evidence="2" id="KW-1133">Transmembrane helix</keyword>
<keyword evidence="3" id="KW-0346">Stress response</keyword>
<name>K1RRW5_MAGGI</name>
<reference evidence="3" key="1">
    <citation type="journal article" date="2012" name="Nature">
        <title>The oyster genome reveals stress adaptation and complexity of shell formation.</title>
        <authorList>
            <person name="Zhang G."/>
            <person name="Fang X."/>
            <person name="Guo X."/>
            <person name="Li L."/>
            <person name="Luo R."/>
            <person name="Xu F."/>
            <person name="Yang P."/>
            <person name="Zhang L."/>
            <person name="Wang X."/>
            <person name="Qi H."/>
            <person name="Xiong Z."/>
            <person name="Que H."/>
            <person name="Xie Y."/>
            <person name="Holland P.W."/>
            <person name="Paps J."/>
            <person name="Zhu Y."/>
            <person name="Wu F."/>
            <person name="Chen Y."/>
            <person name="Wang J."/>
            <person name="Peng C."/>
            <person name="Meng J."/>
            <person name="Yang L."/>
            <person name="Liu J."/>
            <person name="Wen B."/>
            <person name="Zhang N."/>
            <person name="Huang Z."/>
            <person name="Zhu Q."/>
            <person name="Feng Y."/>
            <person name="Mount A."/>
            <person name="Hedgecock D."/>
            <person name="Xu Z."/>
            <person name="Liu Y."/>
            <person name="Domazet-Loso T."/>
            <person name="Du Y."/>
            <person name="Sun X."/>
            <person name="Zhang S."/>
            <person name="Liu B."/>
            <person name="Cheng P."/>
            <person name="Jiang X."/>
            <person name="Li J."/>
            <person name="Fan D."/>
            <person name="Wang W."/>
            <person name="Fu W."/>
            <person name="Wang T."/>
            <person name="Wang B."/>
            <person name="Zhang J."/>
            <person name="Peng Z."/>
            <person name="Li Y."/>
            <person name="Li N."/>
            <person name="Wang J."/>
            <person name="Chen M."/>
            <person name="He Y."/>
            <person name="Tan F."/>
            <person name="Song X."/>
            <person name="Zheng Q."/>
            <person name="Huang R."/>
            <person name="Yang H."/>
            <person name="Du X."/>
            <person name="Chen L."/>
            <person name="Yang M."/>
            <person name="Gaffney P.M."/>
            <person name="Wang S."/>
            <person name="Luo L."/>
            <person name="She Z."/>
            <person name="Ming Y."/>
            <person name="Huang W."/>
            <person name="Zhang S."/>
            <person name="Huang B."/>
            <person name="Zhang Y."/>
            <person name="Qu T."/>
            <person name="Ni P."/>
            <person name="Miao G."/>
            <person name="Wang J."/>
            <person name="Wang Q."/>
            <person name="Steinberg C.E."/>
            <person name="Wang H."/>
            <person name="Li N."/>
            <person name="Qian L."/>
            <person name="Zhang G."/>
            <person name="Li Y."/>
            <person name="Yang H."/>
            <person name="Liu X."/>
            <person name="Wang J."/>
            <person name="Yin Y."/>
            <person name="Wang J."/>
        </authorList>
    </citation>
    <scope>NUCLEOTIDE SEQUENCE [LARGE SCALE GENOMIC DNA]</scope>
    <source>
        <strain evidence="3">05x7-T-G4-1.051#20</strain>
    </source>
</reference>
<keyword evidence="2" id="KW-0472">Membrane</keyword>
<feature type="region of interest" description="Disordered" evidence="1">
    <location>
        <begin position="402"/>
        <end position="432"/>
    </location>
</feature>
<keyword evidence="2" id="KW-0812">Transmembrane</keyword>
<proteinExistence type="predicted"/>
<feature type="region of interest" description="Disordered" evidence="1">
    <location>
        <begin position="293"/>
        <end position="320"/>
    </location>
</feature>
<gene>
    <name evidence="3" type="ORF">CGI_10014749</name>
</gene>
<feature type="transmembrane region" description="Helical" evidence="2">
    <location>
        <begin position="12"/>
        <end position="33"/>
    </location>
</feature>
<evidence type="ECO:0000313" key="3">
    <source>
        <dbReference type="EMBL" id="EKC37201.1"/>
    </source>
</evidence>
<feature type="compositionally biased region" description="Basic and acidic residues" evidence="1">
    <location>
        <begin position="299"/>
        <end position="314"/>
    </location>
</feature>
<sequence length="488" mass="55193">MSIKIRKAEVMPSLLVAAIDFGTTFSGYAFSLLHEYKKDPLKISTATWTAGSGGLVSLKTSTCVLFDSKQTFHSFGYEAEEKYSNLALDEKHLDWFYFSRFKMILYNKKDLTRETLIEDDKGKKMKAIKVFSSAIGYLRDHLMTECKKQMSGIEESDVMWVLTVPAIWDDKSKQFMREAAEKEHDMASWLEVNDLIYNKKLNAYKDFRKKDALCESKAADMEKDVDILKTWYRSIRTRFTRLMHRKSGDGSGELTERDRWILQNFAWLNVHVVEVKKKTTVSMRDKISAASSVEDVNDELEKPPEAETTSRQRLEPLPSVSNNKKAIQEEERLLLSNIANRGVPCSTTAIFSSATAVPSYSWDFLWYCIEKRNVATSSSAVAYNRLTEYVCVGVAESCLGQGTDDQPTADSNDAGEHTPFPLSNRATTSTSTQSAEQSFNLSSLINSSMEMCNTSLDRAVVDECRSVKSSDTGTILFDTLKSMNHNFV</sequence>
<accession>K1RRW5</accession>
<dbReference type="EMBL" id="JH817837">
    <property type="protein sequence ID" value="EKC37201.1"/>
    <property type="molecule type" value="Genomic_DNA"/>
</dbReference>
<dbReference type="PANTHER" id="PTHR14187:SF5">
    <property type="entry name" value="HEAT SHOCK 70 KDA PROTEIN 12A"/>
    <property type="match status" value="1"/>
</dbReference>
<organism evidence="3">
    <name type="scientific">Magallana gigas</name>
    <name type="common">Pacific oyster</name>
    <name type="synonym">Crassostrea gigas</name>
    <dbReference type="NCBI Taxonomy" id="29159"/>
    <lineage>
        <taxon>Eukaryota</taxon>
        <taxon>Metazoa</taxon>
        <taxon>Spiralia</taxon>
        <taxon>Lophotrochozoa</taxon>
        <taxon>Mollusca</taxon>
        <taxon>Bivalvia</taxon>
        <taxon>Autobranchia</taxon>
        <taxon>Pteriomorphia</taxon>
        <taxon>Ostreida</taxon>
        <taxon>Ostreoidea</taxon>
        <taxon>Ostreidae</taxon>
        <taxon>Magallana</taxon>
    </lineage>
</organism>
<dbReference type="Gene3D" id="3.30.420.40">
    <property type="match status" value="1"/>
</dbReference>
<dbReference type="PANTHER" id="PTHR14187">
    <property type="entry name" value="ALPHA KINASE/ELONGATION FACTOR 2 KINASE"/>
    <property type="match status" value="1"/>
</dbReference>
<evidence type="ECO:0000256" key="1">
    <source>
        <dbReference type="SAM" id="MobiDB-lite"/>
    </source>
</evidence>
<dbReference type="AlphaFoldDB" id="K1RRW5"/>
<dbReference type="SUPFAM" id="SSF53067">
    <property type="entry name" value="Actin-like ATPase domain"/>
    <property type="match status" value="1"/>
</dbReference>
<dbReference type="InterPro" id="IPR043129">
    <property type="entry name" value="ATPase_NBD"/>
</dbReference>